<evidence type="ECO:0000313" key="1">
    <source>
        <dbReference type="EMBL" id="KAK7483113.1"/>
    </source>
</evidence>
<name>A0ABD0K7T0_9CAEN</name>
<evidence type="ECO:0000313" key="2">
    <source>
        <dbReference type="Proteomes" id="UP001519460"/>
    </source>
</evidence>
<proteinExistence type="predicted"/>
<accession>A0ABD0K7T0</accession>
<protein>
    <submittedName>
        <fullName evidence="1">Uncharacterized protein</fullName>
    </submittedName>
</protein>
<comment type="caution">
    <text evidence="1">The sequence shown here is derived from an EMBL/GenBank/DDBJ whole genome shotgun (WGS) entry which is preliminary data.</text>
</comment>
<gene>
    <name evidence="1" type="ORF">BaRGS_00025609</name>
</gene>
<reference evidence="1 2" key="1">
    <citation type="journal article" date="2023" name="Sci. Data">
        <title>Genome assembly of the Korean intertidal mud-creeper Batillaria attramentaria.</title>
        <authorList>
            <person name="Patra A.K."/>
            <person name="Ho P.T."/>
            <person name="Jun S."/>
            <person name="Lee S.J."/>
            <person name="Kim Y."/>
            <person name="Won Y.J."/>
        </authorList>
    </citation>
    <scope>NUCLEOTIDE SEQUENCE [LARGE SCALE GENOMIC DNA]</scope>
    <source>
        <strain evidence="1">Wonlab-2016</strain>
    </source>
</reference>
<organism evidence="1 2">
    <name type="scientific">Batillaria attramentaria</name>
    <dbReference type="NCBI Taxonomy" id="370345"/>
    <lineage>
        <taxon>Eukaryota</taxon>
        <taxon>Metazoa</taxon>
        <taxon>Spiralia</taxon>
        <taxon>Lophotrochozoa</taxon>
        <taxon>Mollusca</taxon>
        <taxon>Gastropoda</taxon>
        <taxon>Caenogastropoda</taxon>
        <taxon>Sorbeoconcha</taxon>
        <taxon>Cerithioidea</taxon>
        <taxon>Batillariidae</taxon>
        <taxon>Batillaria</taxon>
    </lineage>
</organism>
<feature type="non-terminal residue" evidence="1">
    <location>
        <position position="1"/>
    </location>
</feature>
<keyword evidence="2" id="KW-1185">Reference proteome</keyword>
<sequence length="87" mass="9454">DSHCEACGAVTATDPRPLHTLVLEYLALDLFLTDVSSHTPSRSCSAVFYPSLRERCSDLSPRQTSFISGPFKSLKLESAAMHGGNVR</sequence>
<dbReference type="EMBL" id="JACVVK020000232">
    <property type="protein sequence ID" value="KAK7483113.1"/>
    <property type="molecule type" value="Genomic_DNA"/>
</dbReference>
<dbReference type="AlphaFoldDB" id="A0ABD0K7T0"/>
<dbReference type="Proteomes" id="UP001519460">
    <property type="component" value="Unassembled WGS sequence"/>
</dbReference>